<comment type="caution">
    <text evidence="4">The sequence shown here is derived from an EMBL/GenBank/DDBJ whole genome shotgun (WGS) entry which is preliminary data.</text>
</comment>
<evidence type="ECO:0000313" key="4">
    <source>
        <dbReference type="EMBL" id="TDV98271.1"/>
    </source>
</evidence>
<dbReference type="Gene3D" id="1.10.3210.10">
    <property type="entry name" value="Hypothetical protein af1432"/>
    <property type="match status" value="1"/>
</dbReference>
<feature type="domain" description="PAS" evidence="1">
    <location>
        <begin position="76"/>
        <end position="139"/>
    </location>
</feature>
<feature type="domain" description="HD-GYP" evidence="3">
    <location>
        <begin position="185"/>
        <end position="377"/>
    </location>
</feature>
<dbReference type="CDD" id="cd00077">
    <property type="entry name" value="HDc"/>
    <property type="match status" value="1"/>
</dbReference>
<evidence type="ECO:0000259" key="1">
    <source>
        <dbReference type="PROSITE" id="PS50112"/>
    </source>
</evidence>
<dbReference type="InterPro" id="IPR010982">
    <property type="entry name" value="Lambda_DNA-bd_dom_sf"/>
</dbReference>
<dbReference type="Gene3D" id="1.10.260.40">
    <property type="entry name" value="lambda repressor-like DNA-binding domains"/>
    <property type="match status" value="1"/>
</dbReference>
<evidence type="ECO:0000259" key="3">
    <source>
        <dbReference type="PROSITE" id="PS51832"/>
    </source>
</evidence>
<dbReference type="Proteomes" id="UP000294697">
    <property type="component" value="Unassembled WGS sequence"/>
</dbReference>
<dbReference type="Pfam" id="PF13426">
    <property type="entry name" value="PAS_9"/>
    <property type="match status" value="1"/>
</dbReference>
<sequence length="377" mass="43519">MKRFANRLKKLRKESGLNQAELGEKLGYARTTIANYEQATRFPPLDTLFAIADFFGVSLDYLLGRTQIRNVFKNLVIDNFKTPVLLIEPESGKIVDFNKSAVKYYGFSEQEMFQKSIFEINYLDKKLIKEKIKKTIEKGHMTFNFEHQLASGEKREVTVFTSPLVINDKTVLYSTIFDLQQSNTSYANIQIFSSILNNIFNKKLPSFKNHHSEVREITALIADQMNLDKKSKKLLKMSSKVHDIGFLLLPTQLLTKVEITDSEYQLIKEHSKYGYNIFKSLDKQIAEIILQHHERIDGSGYPNNLKKDQIRIEAKIIGVADVLAVMNSDRPYRETPGFDKACQELEKFKGSRYDPEIVEACLKLAENNRFDFLKNSN</sequence>
<dbReference type="PROSITE" id="PS50943">
    <property type="entry name" value="HTH_CROC1"/>
    <property type="match status" value="1"/>
</dbReference>
<dbReference type="EMBL" id="SODA01000038">
    <property type="protein sequence ID" value="TDV98271.1"/>
    <property type="molecule type" value="Genomic_DNA"/>
</dbReference>
<dbReference type="InterPro" id="IPR003607">
    <property type="entry name" value="HD/PDEase_dom"/>
</dbReference>
<dbReference type="InterPro" id="IPR037522">
    <property type="entry name" value="HD_GYP_dom"/>
</dbReference>
<dbReference type="Pfam" id="PF01381">
    <property type="entry name" value="HTH_3"/>
    <property type="match status" value="1"/>
</dbReference>
<feature type="domain" description="HTH cro/C1-type" evidence="2">
    <location>
        <begin position="8"/>
        <end position="62"/>
    </location>
</feature>
<dbReference type="OrthoDB" id="9798833at2"/>
<gene>
    <name evidence="4" type="ORF">C8C77_13821</name>
</gene>
<protein>
    <submittedName>
        <fullName evidence="4">PAS domain S-box-containing protein</fullName>
    </submittedName>
</protein>
<dbReference type="CDD" id="cd00093">
    <property type="entry name" value="HTH_XRE"/>
    <property type="match status" value="1"/>
</dbReference>
<dbReference type="InterPro" id="IPR001387">
    <property type="entry name" value="Cro/C1-type_HTH"/>
</dbReference>
<dbReference type="GO" id="GO:0003677">
    <property type="term" value="F:DNA binding"/>
    <property type="evidence" value="ECO:0007669"/>
    <property type="project" value="InterPro"/>
</dbReference>
<name>A0A4R7YR04_9FIRM</name>
<dbReference type="SMART" id="SM00530">
    <property type="entry name" value="HTH_XRE"/>
    <property type="match status" value="1"/>
</dbReference>
<dbReference type="PANTHER" id="PTHR43155:SF2">
    <property type="entry name" value="CYCLIC DI-GMP PHOSPHODIESTERASE PA4108"/>
    <property type="match status" value="1"/>
</dbReference>
<evidence type="ECO:0000313" key="5">
    <source>
        <dbReference type="Proteomes" id="UP000294697"/>
    </source>
</evidence>
<dbReference type="InterPro" id="IPR000014">
    <property type="entry name" value="PAS"/>
</dbReference>
<reference evidence="4 5" key="1">
    <citation type="submission" date="2019-03" db="EMBL/GenBank/DDBJ databases">
        <title>Subsurface microbial communities from deep shales in Ohio and West Virginia, USA.</title>
        <authorList>
            <person name="Wrighton K."/>
        </authorList>
    </citation>
    <scope>NUCLEOTIDE SEQUENCE [LARGE SCALE GENOMIC DNA]</scope>
    <source>
        <strain evidence="4 5">MSL9.2</strain>
    </source>
</reference>
<dbReference type="Gene3D" id="3.30.450.20">
    <property type="entry name" value="PAS domain"/>
    <property type="match status" value="1"/>
</dbReference>
<organism evidence="4 5">
    <name type="scientific">Halanaerobium saccharolyticum</name>
    <dbReference type="NCBI Taxonomy" id="43595"/>
    <lineage>
        <taxon>Bacteria</taxon>
        <taxon>Bacillati</taxon>
        <taxon>Bacillota</taxon>
        <taxon>Clostridia</taxon>
        <taxon>Halanaerobiales</taxon>
        <taxon>Halanaerobiaceae</taxon>
        <taxon>Halanaerobium</taxon>
    </lineage>
</organism>
<dbReference type="PROSITE" id="PS50112">
    <property type="entry name" value="PAS"/>
    <property type="match status" value="1"/>
</dbReference>
<dbReference type="NCBIfam" id="TIGR00229">
    <property type="entry name" value="sensory_box"/>
    <property type="match status" value="1"/>
</dbReference>
<dbReference type="AlphaFoldDB" id="A0A4R7YR04"/>
<evidence type="ECO:0000259" key="2">
    <source>
        <dbReference type="PROSITE" id="PS50943"/>
    </source>
</evidence>
<dbReference type="RefSeq" id="WP_111573395.1">
    <property type="nucleotide sequence ID" value="NZ_QLME01000034.1"/>
</dbReference>
<dbReference type="SUPFAM" id="SSF109604">
    <property type="entry name" value="HD-domain/PDEase-like"/>
    <property type="match status" value="1"/>
</dbReference>
<dbReference type="Pfam" id="PF13487">
    <property type="entry name" value="HD_5"/>
    <property type="match status" value="1"/>
</dbReference>
<dbReference type="SUPFAM" id="SSF55785">
    <property type="entry name" value="PYP-like sensor domain (PAS domain)"/>
    <property type="match status" value="1"/>
</dbReference>
<dbReference type="PROSITE" id="PS51832">
    <property type="entry name" value="HD_GYP"/>
    <property type="match status" value="1"/>
</dbReference>
<proteinExistence type="predicted"/>
<dbReference type="SUPFAM" id="SSF47413">
    <property type="entry name" value="lambda repressor-like DNA-binding domains"/>
    <property type="match status" value="1"/>
</dbReference>
<dbReference type="PANTHER" id="PTHR43155">
    <property type="entry name" value="CYCLIC DI-GMP PHOSPHODIESTERASE PA4108-RELATED"/>
    <property type="match status" value="1"/>
</dbReference>
<accession>A0A4R7YR04</accession>
<dbReference type="InterPro" id="IPR035965">
    <property type="entry name" value="PAS-like_dom_sf"/>
</dbReference>
<dbReference type="CDD" id="cd00130">
    <property type="entry name" value="PAS"/>
    <property type="match status" value="1"/>
</dbReference>